<dbReference type="OrthoDB" id="442970at2759"/>
<evidence type="ECO:0000259" key="7">
    <source>
        <dbReference type="PROSITE" id="PS50072"/>
    </source>
</evidence>
<dbReference type="PANTHER" id="PTHR45625">
    <property type="entry name" value="PEPTIDYL-PROLYL CIS-TRANS ISOMERASE-RELATED"/>
    <property type="match status" value="1"/>
</dbReference>
<evidence type="ECO:0000256" key="5">
    <source>
        <dbReference type="ARBA" id="ARBA00042090"/>
    </source>
</evidence>
<evidence type="ECO:0000313" key="8">
    <source>
        <dbReference type="EMBL" id="OAD52453.1"/>
    </source>
</evidence>
<feature type="domain" description="PPIase cyclophilin-type" evidence="7">
    <location>
        <begin position="1"/>
        <end position="151"/>
    </location>
</feature>
<comment type="subcellular location">
    <subcellularLocation>
        <location evidence="1">Nucleus</location>
    </subcellularLocation>
</comment>
<evidence type="ECO:0000313" key="9">
    <source>
        <dbReference type="Proteomes" id="UP000250275"/>
    </source>
</evidence>
<name>A0A310SBC2_9HYME</name>
<dbReference type="PROSITE" id="PS50072">
    <property type="entry name" value="CSA_PPIASE_2"/>
    <property type="match status" value="1"/>
</dbReference>
<keyword evidence="3" id="KW-0539">Nucleus</keyword>
<reference evidence="8 9" key="1">
    <citation type="submission" date="2015-07" db="EMBL/GenBank/DDBJ databases">
        <title>The genome of Eufriesea mexicana.</title>
        <authorList>
            <person name="Pan H."/>
            <person name="Kapheim K."/>
        </authorList>
    </citation>
    <scope>NUCLEOTIDE SEQUENCE [LARGE SCALE GENOMIC DNA]</scope>
    <source>
        <strain evidence="8">0111107269</strain>
        <tissue evidence="8">Whole body</tissue>
    </source>
</reference>
<dbReference type="GO" id="GO:0003755">
    <property type="term" value="F:peptidyl-prolyl cis-trans isomerase activity"/>
    <property type="evidence" value="ECO:0007669"/>
    <property type="project" value="InterPro"/>
</dbReference>
<dbReference type="SUPFAM" id="SSF50891">
    <property type="entry name" value="Cyclophilin-like"/>
    <property type="match status" value="1"/>
</dbReference>
<dbReference type="Pfam" id="PF00160">
    <property type="entry name" value="Pro_isomerase"/>
    <property type="match status" value="1"/>
</dbReference>
<evidence type="ECO:0000256" key="2">
    <source>
        <dbReference type="ARBA" id="ARBA00007365"/>
    </source>
</evidence>
<dbReference type="Proteomes" id="UP000250275">
    <property type="component" value="Unassembled WGS sequence"/>
</dbReference>
<accession>A0A310SBC2</accession>
<keyword evidence="9" id="KW-1185">Reference proteome</keyword>
<organism evidence="8 9">
    <name type="scientific">Eufriesea mexicana</name>
    <dbReference type="NCBI Taxonomy" id="516756"/>
    <lineage>
        <taxon>Eukaryota</taxon>
        <taxon>Metazoa</taxon>
        <taxon>Ecdysozoa</taxon>
        <taxon>Arthropoda</taxon>
        <taxon>Hexapoda</taxon>
        <taxon>Insecta</taxon>
        <taxon>Pterygota</taxon>
        <taxon>Neoptera</taxon>
        <taxon>Endopterygota</taxon>
        <taxon>Hymenoptera</taxon>
        <taxon>Apocrita</taxon>
        <taxon>Aculeata</taxon>
        <taxon>Apoidea</taxon>
        <taxon>Anthophila</taxon>
        <taxon>Apidae</taxon>
        <taxon>Eufriesea</taxon>
    </lineage>
</organism>
<dbReference type="Gene3D" id="2.40.100.10">
    <property type="entry name" value="Cyclophilin-like"/>
    <property type="match status" value="1"/>
</dbReference>
<evidence type="ECO:0000256" key="1">
    <source>
        <dbReference type="ARBA" id="ARBA00004123"/>
    </source>
</evidence>
<evidence type="ECO:0000256" key="6">
    <source>
        <dbReference type="ARBA" id="ARBA00046368"/>
    </source>
</evidence>
<comment type="subunit">
    <text evidence="6">Part of the activated spliceosome B/catalytic step 1 spliceosome, one of the forms of the spliceosome which has a well-formed active site but still cannot catalyze the branching reaction and is composed at least of 52 proteins, the U2, U5 and U6 snRNAs and the pre-mRNA. Recruited during early steps of activated spliceosome B maturation, it is probably one of the first proteins released from this complex as he matures to the spliceosome C complex. Component of the minor spliceosome, which splices U12-type introns.</text>
</comment>
<dbReference type="InterPro" id="IPR044666">
    <property type="entry name" value="Cyclophilin_A-like"/>
</dbReference>
<protein>
    <recommendedName>
        <fullName evidence="4">Spliceosome-associated protein CWC27 homolog</fullName>
    </recommendedName>
    <alternativeName>
        <fullName evidence="5">Probable inactive peptidyl-prolyl cis-trans isomerase CWC27 homolog</fullName>
    </alternativeName>
</protein>
<gene>
    <name evidence="8" type="ORF">WN48_01334</name>
</gene>
<dbReference type="InterPro" id="IPR029000">
    <property type="entry name" value="Cyclophilin-like_dom_sf"/>
</dbReference>
<dbReference type="EMBL" id="KQ772267">
    <property type="protein sequence ID" value="OAD52453.1"/>
    <property type="molecule type" value="Genomic_DNA"/>
</dbReference>
<proteinExistence type="inferred from homology"/>
<evidence type="ECO:0000256" key="4">
    <source>
        <dbReference type="ARBA" id="ARBA00040027"/>
    </source>
</evidence>
<dbReference type="PANTHER" id="PTHR45625:SF6">
    <property type="entry name" value="SPLICEOSOME-ASSOCIATED PROTEIN CWC27 HOMOLOG"/>
    <property type="match status" value="1"/>
</dbReference>
<dbReference type="AlphaFoldDB" id="A0A310SBC2"/>
<comment type="similarity">
    <text evidence="2">Belongs to the cyclophilin-type PPIase family.</text>
</comment>
<dbReference type="GO" id="GO:0071013">
    <property type="term" value="C:catalytic step 2 spliceosome"/>
    <property type="evidence" value="ECO:0007669"/>
    <property type="project" value="TreeGrafter"/>
</dbReference>
<evidence type="ECO:0000256" key="3">
    <source>
        <dbReference type="ARBA" id="ARBA00023242"/>
    </source>
</evidence>
<keyword evidence="8" id="KW-0413">Isomerase</keyword>
<dbReference type="InterPro" id="IPR002130">
    <property type="entry name" value="Cyclophilin-type_PPIase_dom"/>
</dbReference>
<sequence length="260" mass="29851">MFQLKNHEYEVNTKLQIERASGRVQKEGNGPEAPVGVFASTIRRLTSHKATEEFVETTEFRDGAEKRKGEAGVNWFVDRTNEFYTGLRFCQRDLIAMSNAAKDDNTSQFLFTLGSTSELQNKHTIFGKVTEETIYNMLKLKKAPVDENDRPLYAPKMIKTIILNYPFSDIIPRIIVQESEEVKDSSKTKTARVKDFNFLSFGGEAEEDNEESVILNKKFRGKCDEGKDKNKLMDAKKKPKIVENYKINDVEDDKDIKKNE</sequence>